<dbReference type="EnsemblPlants" id="Pp3c2_14270V3.5">
    <property type="protein sequence ID" value="Pp3c2_14270V3.5"/>
    <property type="gene ID" value="Pp3c2_14270"/>
</dbReference>
<dbReference type="SMART" id="SM00220">
    <property type="entry name" value="S_TKc"/>
    <property type="match status" value="1"/>
</dbReference>
<comment type="catalytic activity">
    <reaction evidence="8">
        <text>L-seryl-[protein] + ATP = O-phospho-L-seryl-[protein] + ADP + H(+)</text>
        <dbReference type="Rhea" id="RHEA:17989"/>
        <dbReference type="Rhea" id="RHEA-COMP:9863"/>
        <dbReference type="Rhea" id="RHEA-COMP:11604"/>
        <dbReference type="ChEBI" id="CHEBI:15378"/>
        <dbReference type="ChEBI" id="CHEBI:29999"/>
        <dbReference type="ChEBI" id="CHEBI:30616"/>
        <dbReference type="ChEBI" id="CHEBI:83421"/>
        <dbReference type="ChEBI" id="CHEBI:456216"/>
        <dbReference type="EC" id="2.7.11.1"/>
    </reaction>
</comment>
<dbReference type="InterPro" id="IPR000719">
    <property type="entry name" value="Prot_kinase_dom"/>
</dbReference>
<dbReference type="RefSeq" id="XP_024397432.1">
    <property type="nucleotide sequence ID" value="XM_024541664.2"/>
</dbReference>
<reference evidence="12 13" key="2">
    <citation type="journal article" date="2018" name="Plant J.">
        <title>The Physcomitrella patens chromosome-scale assembly reveals moss genome structure and evolution.</title>
        <authorList>
            <person name="Lang D."/>
            <person name="Ullrich K.K."/>
            <person name="Murat F."/>
            <person name="Fuchs J."/>
            <person name="Jenkins J."/>
            <person name="Haas F.B."/>
            <person name="Piednoel M."/>
            <person name="Gundlach H."/>
            <person name="Van Bel M."/>
            <person name="Meyberg R."/>
            <person name="Vives C."/>
            <person name="Morata J."/>
            <person name="Symeonidi A."/>
            <person name="Hiss M."/>
            <person name="Muchero W."/>
            <person name="Kamisugi Y."/>
            <person name="Saleh O."/>
            <person name="Blanc G."/>
            <person name="Decker E.L."/>
            <person name="van Gessel N."/>
            <person name="Grimwood J."/>
            <person name="Hayes R.D."/>
            <person name="Graham S.W."/>
            <person name="Gunter L.E."/>
            <person name="McDaniel S.F."/>
            <person name="Hoernstein S.N.W."/>
            <person name="Larsson A."/>
            <person name="Li F.W."/>
            <person name="Perroud P.F."/>
            <person name="Phillips J."/>
            <person name="Ranjan P."/>
            <person name="Rokshar D.S."/>
            <person name="Rothfels C.J."/>
            <person name="Schneider L."/>
            <person name="Shu S."/>
            <person name="Stevenson D.W."/>
            <person name="Thummler F."/>
            <person name="Tillich M."/>
            <person name="Villarreal Aguilar J.C."/>
            <person name="Widiez T."/>
            <person name="Wong G.K."/>
            <person name="Wymore A."/>
            <person name="Zhang Y."/>
            <person name="Zimmer A.D."/>
            <person name="Quatrano R.S."/>
            <person name="Mayer K.F.X."/>
            <person name="Goodstein D."/>
            <person name="Casacuberta J.M."/>
            <person name="Vandepoele K."/>
            <person name="Reski R."/>
            <person name="Cuming A.C."/>
            <person name="Tuskan G.A."/>
            <person name="Maumus F."/>
            <person name="Salse J."/>
            <person name="Schmutz J."/>
            <person name="Rensing S.A."/>
        </authorList>
    </citation>
    <scope>NUCLEOTIDE SEQUENCE [LARGE SCALE GENOMIC DNA]</scope>
    <source>
        <strain evidence="12 13">cv. Gransden 2004</strain>
    </source>
</reference>
<dbReference type="GO" id="GO:0005737">
    <property type="term" value="C:cytoplasm"/>
    <property type="evidence" value="ECO:0000318"/>
    <property type="project" value="GO_Central"/>
</dbReference>
<dbReference type="AlphaFoldDB" id="A0A7I4CZB4"/>
<dbReference type="Gene3D" id="1.10.510.10">
    <property type="entry name" value="Transferase(Phosphotransferase) domain 1"/>
    <property type="match status" value="1"/>
</dbReference>
<dbReference type="SUPFAM" id="SSF56112">
    <property type="entry name" value="Protein kinase-like (PK-like)"/>
    <property type="match status" value="1"/>
</dbReference>
<dbReference type="GO" id="GO:0005524">
    <property type="term" value="F:ATP binding"/>
    <property type="evidence" value="ECO:0007669"/>
    <property type="project" value="UniProtKB-UniRule"/>
</dbReference>
<dbReference type="PANTHER" id="PTHR24346:SF39">
    <property type="entry name" value="SERINE_THREONINE-PROTEIN KINASE GRIK1-RELATED"/>
    <property type="match status" value="1"/>
</dbReference>
<dbReference type="Gene3D" id="3.30.200.20">
    <property type="entry name" value="Phosphorylase Kinase, domain 1"/>
    <property type="match status" value="1"/>
</dbReference>
<keyword evidence="4 9" id="KW-0547">Nucleotide-binding</keyword>
<keyword evidence="2 10" id="KW-0723">Serine/threonine-protein kinase</keyword>
<keyword evidence="13" id="KW-1185">Reference proteome</keyword>
<organism evidence="12 13">
    <name type="scientific">Physcomitrium patens</name>
    <name type="common">Spreading-leaved earth moss</name>
    <name type="synonym">Physcomitrella patens</name>
    <dbReference type="NCBI Taxonomy" id="3218"/>
    <lineage>
        <taxon>Eukaryota</taxon>
        <taxon>Viridiplantae</taxon>
        <taxon>Streptophyta</taxon>
        <taxon>Embryophyta</taxon>
        <taxon>Bryophyta</taxon>
        <taxon>Bryophytina</taxon>
        <taxon>Bryopsida</taxon>
        <taxon>Funariidae</taxon>
        <taxon>Funariales</taxon>
        <taxon>Funariaceae</taxon>
        <taxon>Physcomitrium</taxon>
    </lineage>
</organism>
<dbReference type="PROSITE" id="PS00107">
    <property type="entry name" value="PROTEIN_KINASE_ATP"/>
    <property type="match status" value="1"/>
</dbReference>
<keyword evidence="5" id="KW-0418">Kinase</keyword>
<dbReference type="GeneID" id="112292796"/>
<dbReference type="InterPro" id="IPR008271">
    <property type="entry name" value="Ser/Thr_kinase_AS"/>
</dbReference>
<evidence type="ECO:0000256" key="2">
    <source>
        <dbReference type="ARBA" id="ARBA00022527"/>
    </source>
</evidence>
<dbReference type="Pfam" id="PF00069">
    <property type="entry name" value="Pkinase"/>
    <property type="match status" value="1"/>
</dbReference>
<evidence type="ECO:0000256" key="3">
    <source>
        <dbReference type="ARBA" id="ARBA00022679"/>
    </source>
</evidence>
<evidence type="ECO:0000256" key="1">
    <source>
        <dbReference type="ARBA" id="ARBA00012513"/>
    </source>
</evidence>
<name>A0A7I4CZB4_PHYPA</name>
<dbReference type="OrthoDB" id="68483at2759"/>
<dbReference type="InterPro" id="IPR011009">
    <property type="entry name" value="Kinase-like_dom_sf"/>
</dbReference>
<dbReference type="PANTHER" id="PTHR24346">
    <property type="entry name" value="MAP/MICROTUBULE AFFINITY-REGULATING KINASE"/>
    <property type="match status" value="1"/>
</dbReference>
<evidence type="ECO:0000313" key="12">
    <source>
        <dbReference type="EnsemblPlants" id="Pp3c2_14270V3.5"/>
    </source>
</evidence>
<dbReference type="EnsemblPlants" id="Pp3c2_14270V3.6">
    <property type="protein sequence ID" value="Pp3c2_14270V3.6"/>
    <property type="gene ID" value="Pp3c2_14270"/>
</dbReference>
<evidence type="ECO:0000256" key="4">
    <source>
        <dbReference type="ARBA" id="ARBA00022741"/>
    </source>
</evidence>
<protein>
    <recommendedName>
        <fullName evidence="1">non-specific serine/threonine protein kinase</fullName>
        <ecNumber evidence="1">2.7.11.1</ecNumber>
    </recommendedName>
</protein>
<dbReference type="CDD" id="cd14008">
    <property type="entry name" value="STKc_LKB1_CaMKK"/>
    <property type="match status" value="1"/>
</dbReference>
<evidence type="ECO:0000256" key="9">
    <source>
        <dbReference type="PROSITE-ProRule" id="PRU10141"/>
    </source>
</evidence>
<keyword evidence="3" id="KW-0808">Transferase</keyword>
<dbReference type="GO" id="GO:0004674">
    <property type="term" value="F:protein serine/threonine kinase activity"/>
    <property type="evidence" value="ECO:0000318"/>
    <property type="project" value="GO_Central"/>
</dbReference>
<dbReference type="Proteomes" id="UP000006727">
    <property type="component" value="Chromosome 2"/>
</dbReference>
<evidence type="ECO:0000256" key="6">
    <source>
        <dbReference type="ARBA" id="ARBA00022840"/>
    </source>
</evidence>
<dbReference type="KEGG" id="ppp:112292796"/>
<feature type="domain" description="Protein kinase" evidence="11">
    <location>
        <begin position="132"/>
        <end position="398"/>
    </location>
</feature>
<dbReference type="GO" id="GO:0035556">
    <property type="term" value="P:intracellular signal transduction"/>
    <property type="evidence" value="ECO:0000318"/>
    <property type="project" value="GO_Central"/>
</dbReference>
<keyword evidence="6 9" id="KW-0067">ATP-binding</keyword>
<comment type="catalytic activity">
    <reaction evidence="7">
        <text>L-threonyl-[protein] + ATP = O-phospho-L-threonyl-[protein] + ADP + H(+)</text>
        <dbReference type="Rhea" id="RHEA:46608"/>
        <dbReference type="Rhea" id="RHEA-COMP:11060"/>
        <dbReference type="Rhea" id="RHEA-COMP:11605"/>
        <dbReference type="ChEBI" id="CHEBI:15378"/>
        <dbReference type="ChEBI" id="CHEBI:30013"/>
        <dbReference type="ChEBI" id="CHEBI:30616"/>
        <dbReference type="ChEBI" id="CHEBI:61977"/>
        <dbReference type="ChEBI" id="CHEBI:456216"/>
        <dbReference type="EC" id="2.7.11.1"/>
    </reaction>
</comment>
<dbReference type="PROSITE" id="PS50011">
    <property type="entry name" value="PROTEIN_KINASE_DOM"/>
    <property type="match status" value="1"/>
</dbReference>
<feature type="binding site" evidence="9">
    <location>
        <position position="161"/>
    </location>
    <ligand>
        <name>ATP</name>
        <dbReference type="ChEBI" id="CHEBI:30616"/>
    </ligand>
</feature>
<dbReference type="InterPro" id="IPR017441">
    <property type="entry name" value="Protein_kinase_ATP_BS"/>
</dbReference>
<accession>A0A7I4CZB4</accession>
<evidence type="ECO:0000259" key="11">
    <source>
        <dbReference type="PROSITE" id="PS50011"/>
    </source>
</evidence>
<dbReference type="EC" id="2.7.11.1" evidence="1"/>
<reference evidence="12" key="3">
    <citation type="submission" date="2020-12" db="UniProtKB">
        <authorList>
            <consortium name="EnsemblPlants"/>
        </authorList>
    </citation>
    <scope>IDENTIFICATION</scope>
</reference>
<dbReference type="Gramene" id="Pp3c2_14270V3.5">
    <property type="protein sequence ID" value="Pp3c2_14270V3.5"/>
    <property type="gene ID" value="Pp3c2_14270"/>
</dbReference>
<dbReference type="FunFam" id="3.30.200.20:FF:000206">
    <property type="entry name" value="Serine/threonine-protein kinase Ssp1"/>
    <property type="match status" value="1"/>
</dbReference>
<reference evidence="12 13" key="1">
    <citation type="journal article" date="2008" name="Science">
        <title>The Physcomitrella genome reveals evolutionary insights into the conquest of land by plants.</title>
        <authorList>
            <person name="Rensing S."/>
            <person name="Lang D."/>
            <person name="Zimmer A."/>
            <person name="Terry A."/>
            <person name="Salamov A."/>
            <person name="Shapiro H."/>
            <person name="Nishiyama T."/>
            <person name="Perroud P.-F."/>
            <person name="Lindquist E."/>
            <person name="Kamisugi Y."/>
            <person name="Tanahashi T."/>
            <person name="Sakakibara K."/>
            <person name="Fujita T."/>
            <person name="Oishi K."/>
            <person name="Shin-I T."/>
            <person name="Kuroki Y."/>
            <person name="Toyoda A."/>
            <person name="Suzuki Y."/>
            <person name="Hashimoto A."/>
            <person name="Yamaguchi K."/>
            <person name="Sugano A."/>
            <person name="Kohara Y."/>
            <person name="Fujiyama A."/>
            <person name="Anterola A."/>
            <person name="Aoki S."/>
            <person name="Ashton N."/>
            <person name="Barbazuk W.B."/>
            <person name="Barker E."/>
            <person name="Bennetzen J."/>
            <person name="Bezanilla M."/>
            <person name="Blankenship R."/>
            <person name="Cho S.H."/>
            <person name="Dutcher S."/>
            <person name="Estelle M."/>
            <person name="Fawcett J.A."/>
            <person name="Gundlach H."/>
            <person name="Hanada K."/>
            <person name="Heyl A."/>
            <person name="Hicks K.A."/>
            <person name="Hugh J."/>
            <person name="Lohr M."/>
            <person name="Mayer K."/>
            <person name="Melkozernov A."/>
            <person name="Murata T."/>
            <person name="Nelson D."/>
            <person name="Pils B."/>
            <person name="Prigge M."/>
            <person name="Reiss B."/>
            <person name="Renner T."/>
            <person name="Rombauts S."/>
            <person name="Rushton P."/>
            <person name="Sanderfoot A."/>
            <person name="Schween G."/>
            <person name="Shiu S.-H."/>
            <person name="Stueber K."/>
            <person name="Theodoulou F.L."/>
            <person name="Tu H."/>
            <person name="Van de Peer Y."/>
            <person name="Verrier P.J."/>
            <person name="Waters E."/>
            <person name="Wood A."/>
            <person name="Yang L."/>
            <person name="Cove D."/>
            <person name="Cuming A."/>
            <person name="Hasebe M."/>
            <person name="Lucas S."/>
            <person name="Mishler D.B."/>
            <person name="Reski R."/>
            <person name="Grigoriev I."/>
            <person name="Quatrano R.S."/>
            <person name="Boore J.L."/>
        </authorList>
    </citation>
    <scope>NUCLEOTIDE SEQUENCE [LARGE SCALE GENOMIC DNA]</scope>
    <source>
        <strain evidence="12 13">cv. Gransden 2004</strain>
    </source>
</reference>
<comment type="similarity">
    <text evidence="10">Belongs to the protein kinase superfamily.</text>
</comment>
<evidence type="ECO:0000256" key="8">
    <source>
        <dbReference type="ARBA" id="ARBA00048679"/>
    </source>
</evidence>
<sequence>MDEDYSCCGLIRFKKKCSARDVKPSSKPIVKRISKEHLLRYEAEEIEKAAVKLKTSRQATKSAPLNLYNPPLKVTVGNDHVVERKTTFKELQEAMKRARNAQAPLLSRESVKETSHEFRSRDADGNKMVNEYVWKCKIGAGSYGKVVLYQSKKDEKLYAIKVFHKSRLRKVRVSPSETAMTDVLREVSIMKRLDHPNIVKLFEVIDDPHSDNIYLVLSYVEGNRIFEGSGPPGGIGEALARKYFRDVVAGLSYLHSHNIIHGDIKPENLLLSGDGSIKICDFGVSRMFEGDDTVRRTPGTPIHTAPECFSGSCYHGRPADVWALGCTLYCMVFGRYPFVGDTTYPSIYDEIVNKPLFIPEGTNPDLADLLQGLLCKGKCADPTSNNGRVYSPMAQSWLRTSSIDLLQDGVRTPASLPCDRTFICKRERRVRKSGLTKVQKTQTSCEGDEEATAKSQTVHVGVCVYIYIYIYRYILYLC</sequence>
<dbReference type="Gramene" id="Pp3c2_14270V3.6">
    <property type="protein sequence ID" value="Pp3c2_14270V3.6"/>
    <property type="gene ID" value="Pp3c2_14270"/>
</dbReference>
<evidence type="ECO:0000256" key="7">
    <source>
        <dbReference type="ARBA" id="ARBA00047899"/>
    </source>
</evidence>
<proteinExistence type="inferred from homology"/>
<evidence type="ECO:0000256" key="10">
    <source>
        <dbReference type="RuleBase" id="RU000304"/>
    </source>
</evidence>
<dbReference type="EMBL" id="ABEU02000002">
    <property type="status" value="NOT_ANNOTATED_CDS"/>
    <property type="molecule type" value="Genomic_DNA"/>
</dbReference>
<evidence type="ECO:0000256" key="5">
    <source>
        <dbReference type="ARBA" id="ARBA00022777"/>
    </source>
</evidence>
<evidence type="ECO:0000313" key="13">
    <source>
        <dbReference type="Proteomes" id="UP000006727"/>
    </source>
</evidence>
<dbReference type="PROSITE" id="PS00108">
    <property type="entry name" value="PROTEIN_KINASE_ST"/>
    <property type="match status" value="1"/>
</dbReference>
<gene>
    <name evidence="12" type="primary">LOC112292796</name>
</gene>